<dbReference type="AlphaFoldDB" id="A0A9X7SGW2"/>
<comment type="function">
    <text evidence="8">Proton-dependent uptake of di- or tri-peptides.</text>
</comment>
<dbReference type="EMBL" id="CP033165">
    <property type="protein sequence ID" value="QGH02016.1"/>
    <property type="molecule type" value="Genomic_DNA"/>
</dbReference>
<feature type="transmembrane region" description="Helical" evidence="11">
    <location>
        <begin position="225"/>
        <end position="244"/>
    </location>
</feature>
<feature type="transmembrane region" description="Helical" evidence="11">
    <location>
        <begin position="147"/>
        <end position="170"/>
    </location>
</feature>
<evidence type="ECO:0000313" key="13">
    <source>
        <dbReference type="EMBL" id="QGH02016.1"/>
    </source>
</evidence>
<evidence type="ECO:0000256" key="4">
    <source>
        <dbReference type="ARBA" id="ARBA00022475"/>
    </source>
</evidence>
<keyword evidence="5 10" id="KW-0812">Transmembrane</keyword>
<dbReference type="GO" id="GO:0035443">
    <property type="term" value="P:tripeptide transmembrane transport"/>
    <property type="evidence" value="ECO:0007669"/>
    <property type="project" value="UniProtKB-ARBA"/>
</dbReference>
<organism evidence="13 14">
    <name type="scientific">Streptococcus dysgalactiae subsp. dysgalactiae</name>
    <dbReference type="NCBI Taxonomy" id="99822"/>
    <lineage>
        <taxon>Bacteria</taxon>
        <taxon>Bacillati</taxon>
        <taxon>Bacillota</taxon>
        <taxon>Bacilli</taxon>
        <taxon>Lactobacillales</taxon>
        <taxon>Streptococcaceae</taxon>
        <taxon>Streptococcus</taxon>
    </lineage>
</organism>
<dbReference type="FunFam" id="1.20.1250.20:FF:000017">
    <property type="entry name" value="Dipeptide and tripeptide permease A"/>
    <property type="match status" value="1"/>
</dbReference>
<evidence type="ECO:0000256" key="8">
    <source>
        <dbReference type="ARBA" id="ARBA00059575"/>
    </source>
</evidence>
<dbReference type="PROSITE" id="PS50850">
    <property type="entry name" value="MFS"/>
    <property type="match status" value="1"/>
</dbReference>
<keyword evidence="4" id="KW-1003">Cell membrane</keyword>
<evidence type="ECO:0000256" key="7">
    <source>
        <dbReference type="ARBA" id="ARBA00023136"/>
    </source>
</evidence>
<evidence type="ECO:0000313" key="14">
    <source>
        <dbReference type="Proteomes" id="UP000347383"/>
    </source>
</evidence>
<keyword evidence="7 11" id="KW-0472">Membrane</keyword>
<dbReference type="SUPFAM" id="SSF103473">
    <property type="entry name" value="MFS general substrate transporter"/>
    <property type="match status" value="1"/>
</dbReference>
<gene>
    <name evidence="13" type="ORF">EA457_05410</name>
</gene>
<evidence type="ECO:0000256" key="3">
    <source>
        <dbReference type="ARBA" id="ARBA00022448"/>
    </source>
</evidence>
<dbReference type="GO" id="GO:0005886">
    <property type="term" value="C:plasma membrane"/>
    <property type="evidence" value="ECO:0007669"/>
    <property type="project" value="UniProtKB-SubCell"/>
</dbReference>
<comment type="similarity">
    <text evidence="2 10">Belongs to the major facilitator superfamily. Proton-dependent oligopeptide transporter (POT/PTR) (TC 2.A.17) family.</text>
</comment>
<dbReference type="PANTHER" id="PTHR23517:SF15">
    <property type="entry name" value="PROTON-DEPENDENT OLIGOPEPTIDE FAMILY TRANSPORT PROTEIN"/>
    <property type="match status" value="1"/>
</dbReference>
<evidence type="ECO:0000259" key="12">
    <source>
        <dbReference type="PROSITE" id="PS50850"/>
    </source>
</evidence>
<dbReference type="GO" id="GO:0042937">
    <property type="term" value="F:tripeptide transmembrane transporter activity"/>
    <property type="evidence" value="ECO:0007669"/>
    <property type="project" value="UniProtKB-ARBA"/>
</dbReference>
<dbReference type="Pfam" id="PF00854">
    <property type="entry name" value="PTR2"/>
    <property type="match status" value="1"/>
</dbReference>
<evidence type="ECO:0000256" key="10">
    <source>
        <dbReference type="RuleBase" id="RU003755"/>
    </source>
</evidence>
<name>A0A9X7SGW2_STRDY</name>
<evidence type="ECO:0000256" key="2">
    <source>
        <dbReference type="ARBA" id="ARBA00005982"/>
    </source>
</evidence>
<dbReference type="InterPro" id="IPR036259">
    <property type="entry name" value="MFS_trans_sf"/>
</dbReference>
<comment type="subcellular location">
    <subcellularLocation>
        <location evidence="1">Cell membrane</location>
        <topology evidence="1">Multi-pass membrane protein</topology>
    </subcellularLocation>
    <subcellularLocation>
        <location evidence="10">Membrane</location>
        <topology evidence="10">Multi-pass membrane protein</topology>
    </subcellularLocation>
</comment>
<keyword evidence="6 11" id="KW-1133">Transmembrane helix</keyword>
<feature type="transmembrane region" description="Helical" evidence="11">
    <location>
        <begin position="283"/>
        <end position="299"/>
    </location>
</feature>
<keyword evidence="3 10" id="KW-0813">Transport</keyword>
<protein>
    <recommendedName>
        <fullName evidence="9">Di-/tripeptide transporter</fullName>
    </recommendedName>
</protein>
<feature type="transmembrane region" description="Helical" evidence="11">
    <location>
        <begin position="88"/>
        <end position="104"/>
    </location>
</feature>
<feature type="transmembrane region" description="Helical" evidence="11">
    <location>
        <begin position="110"/>
        <end position="126"/>
    </location>
</feature>
<dbReference type="PANTHER" id="PTHR23517">
    <property type="entry name" value="RESISTANCE PROTEIN MDTM, PUTATIVE-RELATED-RELATED"/>
    <property type="match status" value="1"/>
</dbReference>
<dbReference type="InterPro" id="IPR020846">
    <property type="entry name" value="MFS_dom"/>
</dbReference>
<dbReference type="PROSITE" id="PS01022">
    <property type="entry name" value="PTR2_1"/>
    <property type="match status" value="1"/>
</dbReference>
<dbReference type="RefSeq" id="WP_155778250.1">
    <property type="nucleotide sequence ID" value="NZ_CP033165.1"/>
</dbReference>
<feature type="transmembrane region" description="Helical" evidence="11">
    <location>
        <begin position="176"/>
        <end position="195"/>
    </location>
</feature>
<feature type="transmembrane region" description="Helical" evidence="11">
    <location>
        <begin position="57"/>
        <end position="76"/>
    </location>
</feature>
<feature type="transmembrane region" description="Helical" evidence="11">
    <location>
        <begin position="28"/>
        <end position="45"/>
    </location>
</feature>
<dbReference type="Gene3D" id="1.20.1250.20">
    <property type="entry name" value="MFS general substrate transporter like domains"/>
    <property type="match status" value="1"/>
</dbReference>
<feature type="transmembrane region" description="Helical" evidence="11">
    <location>
        <begin position="460"/>
        <end position="481"/>
    </location>
</feature>
<evidence type="ECO:0000256" key="11">
    <source>
        <dbReference type="SAM" id="Phobius"/>
    </source>
</evidence>
<feature type="transmembrane region" description="Helical" evidence="11">
    <location>
        <begin position="395"/>
        <end position="412"/>
    </location>
</feature>
<dbReference type="GO" id="GO:0015333">
    <property type="term" value="F:peptide:proton symporter activity"/>
    <property type="evidence" value="ECO:0007669"/>
    <property type="project" value="UniProtKB-ARBA"/>
</dbReference>
<evidence type="ECO:0000256" key="1">
    <source>
        <dbReference type="ARBA" id="ARBA00004651"/>
    </source>
</evidence>
<accession>A0A9X7SGW2</accession>
<dbReference type="NCBIfam" id="TIGR00924">
    <property type="entry name" value="yjdL_sub1_fam"/>
    <property type="match status" value="1"/>
</dbReference>
<sequence length="492" mass="54793">MDINHQKTFFGHPRGLSTLFFTEMWERFSYYGMRAILLYYMYYNVSQGGLGFDKATAASIMAIYGSLVYLSSVLGGFISDRILGSRKTVLYGGILIMIGHIALATPFGKAALFASIALIILGTGLLKPNVSDMVGSLYSERDHRRDAGFSIFVFGINLGAFIAPALVGYLGQQINFHLGFSLAAVGMFFGLFQYVRDGNKYLSQDSLNPTDPLTTSEKITLNRQLGLAALLTLLILALLQFSHLLTINSIINIFTIIAIVIPVYYFVKIVTSDKITSTERSRVWAYIPLFIASILFWSIEEQGSVVLALFADDQTRLYFHFFGHQIHFPSSYFQSINPLFIMLYVPFFAWIWNQLGSRQPSSSKKFAYGLFAAGLSFVWMMLPGLLFGVNTKVSPLWLIVSWAIVIVGEMLISPIGLSVTSKLAPKAFQAQMMSIWFLSNASAQAINAQIVKFYTAGNEVAYYGIVGGMTILFSFLLFFYAPRIEKLMAGIN</sequence>
<evidence type="ECO:0000256" key="6">
    <source>
        <dbReference type="ARBA" id="ARBA00022989"/>
    </source>
</evidence>
<dbReference type="PROSITE" id="PS01023">
    <property type="entry name" value="PTR2_2"/>
    <property type="match status" value="1"/>
</dbReference>
<proteinExistence type="inferred from homology"/>
<dbReference type="InterPro" id="IPR018456">
    <property type="entry name" value="PTR2_symporter_CS"/>
</dbReference>
<dbReference type="InterPro" id="IPR000109">
    <property type="entry name" value="POT_fam"/>
</dbReference>
<dbReference type="InterPro" id="IPR005279">
    <property type="entry name" value="Dipep/tripep_permease"/>
</dbReference>
<dbReference type="Proteomes" id="UP000347383">
    <property type="component" value="Chromosome"/>
</dbReference>
<evidence type="ECO:0000256" key="5">
    <source>
        <dbReference type="ARBA" id="ARBA00022692"/>
    </source>
</evidence>
<reference evidence="13 14" key="1">
    <citation type="submission" date="2018-10" db="EMBL/GenBank/DDBJ databases">
        <title>Comparative Genomics Analysis of the Streptococcus dysgalactiae subspecies dysgalactiae.</title>
        <authorList>
            <person name="Koh T.H."/>
            <person name="Abdul Rahman N."/>
            <person name="Sessions O.M."/>
        </authorList>
    </citation>
    <scope>NUCLEOTIDE SEQUENCE [LARGE SCALE GENOMIC DNA]</scope>
    <source>
        <strain evidence="13 14">DB60705-15</strain>
    </source>
</reference>
<dbReference type="InterPro" id="IPR050171">
    <property type="entry name" value="MFS_Transporters"/>
</dbReference>
<dbReference type="CDD" id="cd17346">
    <property type="entry name" value="MFS_DtpA_like"/>
    <property type="match status" value="1"/>
</dbReference>
<feature type="domain" description="Major facilitator superfamily (MFS) profile" evidence="12">
    <location>
        <begin position="1"/>
        <end position="198"/>
    </location>
</feature>
<feature type="transmembrane region" description="Helical" evidence="11">
    <location>
        <begin position="367"/>
        <end position="389"/>
    </location>
</feature>
<feature type="transmembrane region" description="Helical" evidence="11">
    <location>
        <begin position="336"/>
        <end position="355"/>
    </location>
</feature>
<dbReference type="GO" id="GO:0071916">
    <property type="term" value="F:dipeptide transmembrane transporter activity"/>
    <property type="evidence" value="ECO:0007669"/>
    <property type="project" value="UniProtKB-ARBA"/>
</dbReference>
<evidence type="ECO:0000256" key="9">
    <source>
        <dbReference type="ARBA" id="ARBA00069644"/>
    </source>
</evidence>
<feature type="transmembrane region" description="Helical" evidence="11">
    <location>
        <begin position="250"/>
        <end position="271"/>
    </location>
</feature>